<organism evidence="3 4">
    <name type="scientific">Cardiocondyla obscurior</name>
    <dbReference type="NCBI Taxonomy" id="286306"/>
    <lineage>
        <taxon>Eukaryota</taxon>
        <taxon>Metazoa</taxon>
        <taxon>Ecdysozoa</taxon>
        <taxon>Arthropoda</taxon>
        <taxon>Hexapoda</taxon>
        <taxon>Insecta</taxon>
        <taxon>Pterygota</taxon>
        <taxon>Neoptera</taxon>
        <taxon>Endopterygota</taxon>
        <taxon>Hymenoptera</taxon>
        <taxon>Apocrita</taxon>
        <taxon>Aculeata</taxon>
        <taxon>Formicoidea</taxon>
        <taxon>Formicidae</taxon>
        <taxon>Myrmicinae</taxon>
        <taxon>Cardiocondyla</taxon>
    </lineage>
</organism>
<evidence type="ECO:0008006" key="5">
    <source>
        <dbReference type="Google" id="ProtNLM"/>
    </source>
</evidence>
<dbReference type="Pfam" id="PF00653">
    <property type="entry name" value="BIR"/>
    <property type="match status" value="1"/>
</dbReference>
<evidence type="ECO:0000256" key="1">
    <source>
        <dbReference type="ARBA" id="ARBA00022723"/>
    </source>
</evidence>
<evidence type="ECO:0000256" key="2">
    <source>
        <dbReference type="ARBA" id="ARBA00022833"/>
    </source>
</evidence>
<comment type="caution">
    <text evidence="3">The sequence shown here is derived from an EMBL/GenBank/DDBJ whole genome shotgun (WGS) entry which is preliminary data.</text>
</comment>
<keyword evidence="4" id="KW-1185">Reference proteome</keyword>
<protein>
    <recommendedName>
        <fullName evidence="5">Baculoviral IAP repeat-containing protein 5</fullName>
    </recommendedName>
</protein>
<dbReference type="EMBL" id="JADYXP020000008">
    <property type="protein sequence ID" value="KAL0118245.1"/>
    <property type="molecule type" value="Genomic_DNA"/>
</dbReference>
<reference evidence="3 4" key="1">
    <citation type="submission" date="2023-03" db="EMBL/GenBank/DDBJ databases">
        <title>High recombination rates correlate with genetic variation in Cardiocondyla obscurior ants.</title>
        <authorList>
            <person name="Errbii M."/>
        </authorList>
    </citation>
    <scope>NUCLEOTIDE SEQUENCE [LARGE SCALE GENOMIC DNA]</scope>
    <source>
        <strain evidence="3">Alpha-2009</strain>
        <tissue evidence="3">Whole body</tissue>
    </source>
</reference>
<name>A0AAW2FWC3_9HYME</name>
<dbReference type="InterPro" id="IPR001370">
    <property type="entry name" value="BIR_rpt"/>
</dbReference>
<dbReference type="PROSITE" id="PS50143">
    <property type="entry name" value="BIR_REPEAT_2"/>
    <property type="match status" value="1"/>
</dbReference>
<dbReference type="PANTHER" id="PTHR46771:SF5">
    <property type="entry name" value="DETERIN"/>
    <property type="match status" value="1"/>
</dbReference>
<keyword evidence="2" id="KW-0862">Zinc</keyword>
<dbReference type="AlphaFoldDB" id="A0AAW2FWC3"/>
<gene>
    <name evidence="3" type="ORF">PUN28_009119</name>
</gene>
<dbReference type="GO" id="GO:0046872">
    <property type="term" value="F:metal ion binding"/>
    <property type="evidence" value="ECO:0007669"/>
    <property type="project" value="UniProtKB-KW"/>
</dbReference>
<dbReference type="PANTHER" id="PTHR46771">
    <property type="entry name" value="DETERIN"/>
    <property type="match status" value="1"/>
</dbReference>
<evidence type="ECO:0000313" key="3">
    <source>
        <dbReference type="EMBL" id="KAL0118245.1"/>
    </source>
</evidence>
<sequence length="150" mass="17924">MFNPTIMLPEATSYFWKHSRRITYNNWPFKESDNCSADCMAAAGFYVIGNDDEPDLVECFICGKQLNGWEPSDDPWEEHEKHQSKCPFVKLNKPNEMDWTVEELYDMYKQYKMKEYVDKLNKEMNMVKDEMIKLTKELYDCKKSQKNKSN</sequence>
<proteinExistence type="predicted"/>
<dbReference type="InterPro" id="IPR051190">
    <property type="entry name" value="Baculoviral_IAP"/>
</dbReference>
<dbReference type="SMART" id="SM00238">
    <property type="entry name" value="BIR"/>
    <property type="match status" value="1"/>
</dbReference>
<dbReference type="SUPFAM" id="SSF57924">
    <property type="entry name" value="Inhibitor of apoptosis (IAP) repeat"/>
    <property type="match status" value="1"/>
</dbReference>
<dbReference type="Proteomes" id="UP001430953">
    <property type="component" value="Unassembled WGS sequence"/>
</dbReference>
<dbReference type="Gene3D" id="1.10.1170.10">
    <property type="entry name" value="Inhibitor Of Apoptosis Protein (2mihbC-IAP-1), Chain A"/>
    <property type="match status" value="1"/>
</dbReference>
<accession>A0AAW2FWC3</accession>
<evidence type="ECO:0000313" key="4">
    <source>
        <dbReference type="Proteomes" id="UP001430953"/>
    </source>
</evidence>
<dbReference type="CDD" id="cd00022">
    <property type="entry name" value="BIR"/>
    <property type="match status" value="1"/>
</dbReference>
<keyword evidence="1" id="KW-0479">Metal-binding</keyword>